<dbReference type="NCBIfam" id="NF009150">
    <property type="entry name" value="PRK12497.1-3"/>
    <property type="match status" value="1"/>
</dbReference>
<dbReference type="InterPro" id="IPR011856">
    <property type="entry name" value="tRNA_endonuc-like_dom_sf"/>
</dbReference>
<dbReference type="Pfam" id="PF02021">
    <property type="entry name" value="UPF0102"/>
    <property type="match status" value="1"/>
</dbReference>
<sequence>MPQKMKLPLFGKNLLARSRQKEGKKGEEIAQNFFSERGYKIIARNYRTRYGEIDLICSKGNLLVFVEVRRRNRKGFGEPQESLSGKKIEKIKRTAEYFLAERGINDKEIRFDLFCIAGEKLELIPNAF</sequence>
<evidence type="ECO:0000256" key="1">
    <source>
        <dbReference type="ARBA" id="ARBA00006738"/>
    </source>
</evidence>
<reference evidence="3" key="1">
    <citation type="journal article" date="2020" name="mSystems">
        <title>Genome- and Community-Level Interaction Insights into Carbon Utilization and Element Cycling Functions of Hydrothermarchaeota in Hydrothermal Sediment.</title>
        <authorList>
            <person name="Zhou Z."/>
            <person name="Liu Y."/>
            <person name="Xu W."/>
            <person name="Pan J."/>
            <person name="Luo Z.H."/>
            <person name="Li M."/>
        </authorList>
    </citation>
    <scope>NUCLEOTIDE SEQUENCE [LARGE SCALE GENOMIC DNA]</scope>
    <source>
        <strain evidence="3">SpSt-906</strain>
    </source>
</reference>
<dbReference type="InterPro" id="IPR011335">
    <property type="entry name" value="Restrct_endonuc-II-like"/>
</dbReference>
<dbReference type="SUPFAM" id="SSF52980">
    <property type="entry name" value="Restriction endonuclease-like"/>
    <property type="match status" value="1"/>
</dbReference>
<evidence type="ECO:0000313" key="3">
    <source>
        <dbReference type="EMBL" id="HGE99619.1"/>
    </source>
</evidence>
<dbReference type="PANTHER" id="PTHR34039">
    <property type="entry name" value="UPF0102 PROTEIN YRAN"/>
    <property type="match status" value="1"/>
</dbReference>
<protein>
    <recommendedName>
        <fullName evidence="2">UPF0102 protein ENX07_06085</fullName>
    </recommendedName>
</protein>
<dbReference type="Gene3D" id="3.40.1350.10">
    <property type="match status" value="1"/>
</dbReference>
<gene>
    <name evidence="3" type="ORF">ENX07_06085</name>
</gene>
<dbReference type="CDD" id="cd20736">
    <property type="entry name" value="PoNe_Nuclease"/>
    <property type="match status" value="1"/>
</dbReference>
<dbReference type="EMBL" id="DTMQ01000040">
    <property type="protein sequence ID" value="HGE99619.1"/>
    <property type="molecule type" value="Genomic_DNA"/>
</dbReference>
<name>A0A7C3Z3E5_UNCW3</name>
<dbReference type="GO" id="GO:0003676">
    <property type="term" value="F:nucleic acid binding"/>
    <property type="evidence" value="ECO:0007669"/>
    <property type="project" value="InterPro"/>
</dbReference>
<evidence type="ECO:0000256" key="2">
    <source>
        <dbReference type="HAMAP-Rule" id="MF_00048"/>
    </source>
</evidence>
<dbReference type="PANTHER" id="PTHR34039:SF1">
    <property type="entry name" value="UPF0102 PROTEIN YRAN"/>
    <property type="match status" value="1"/>
</dbReference>
<accession>A0A7C3Z3E5</accession>
<proteinExistence type="inferred from homology"/>
<dbReference type="HAMAP" id="MF_00048">
    <property type="entry name" value="UPF0102"/>
    <property type="match status" value="1"/>
</dbReference>
<dbReference type="NCBIfam" id="TIGR00252">
    <property type="entry name" value="YraN family protein"/>
    <property type="match status" value="1"/>
</dbReference>
<comment type="similarity">
    <text evidence="1 2">Belongs to the UPF0102 family.</text>
</comment>
<dbReference type="InterPro" id="IPR003509">
    <property type="entry name" value="UPF0102_YraN-like"/>
</dbReference>
<dbReference type="AlphaFoldDB" id="A0A7C3Z3E5"/>
<comment type="caution">
    <text evidence="3">The sequence shown here is derived from an EMBL/GenBank/DDBJ whole genome shotgun (WGS) entry which is preliminary data.</text>
</comment>
<organism evidence="3">
    <name type="scientific">candidate division WOR-3 bacterium</name>
    <dbReference type="NCBI Taxonomy" id="2052148"/>
    <lineage>
        <taxon>Bacteria</taxon>
        <taxon>Bacteria division WOR-3</taxon>
    </lineage>
</organism>